<feature type="region of interest" description="Disordered" evidence="8">
    <location>
        <begin position="42"/>
        <end position="61"/>
    </location>
</feature>
<dbReference type="GO" id="GO:0005634">
    <property type="term" value="C:nucleus"/>
    <property type="evidence" value="ECO:0007669"/>
    <property type="project" value="TreeGrafter"/>
</dbReference>
<dbReference type="InterPro" id="IPR003595">
    <property type="entry name" value="Tyr_Pase_cat"/>
</dbReference>
<dbReference type="EC" id="3.1.3.48" evidence="2"/>
<evidence type="ECO:0000256" key="3">
    <source>
        <dbReference type="ARBA" id="ARBA00022490"/>
    </source>
</evidence>
<dbReference type="FunFam" id="3.90.190.10:FF:000045">
    <property type="entry name" value="Tyrosine-protein phosphatase non-receptor type 12"/>
    <property type="match status" value="1"/>
</dbReference>
<dbReference type="GO" id="GO:0004726">
    <property type="term" value="F:non-membrane spanning protein tyrosine phosphatase activity"/>
    <property type="evidence" value="ECO:0007669"/>
    <property type="project" value="InterPro"/>
</dbReference>
<dbReference type="InterPro" id="IPR047170">
    <property type="entry name" value="PTN12/18/22"/>
</dbReference>
<dbReference type="GO" id="GO:0050868">
    <property type="term" value="P:negative regulation of T cell activation"/>
    <property type="evidence" value="ECO:0007669"/>
    <property type="project" value="TreeGrafter"/>
</dbReference>
<protein>
    <recommendedName>
        <fullName evidence="2">protein-tyrosine-phosphatase</fullName>
        <ecNumber evidence="2">3.1.3.48</ecNumber>
    </recommendedName>
</protein>
<keyword evidence="6" id="KW-0904">Protein phosphatase</keyword>
<dbReference type="InterPro" id="IPR000242">
    <property type="entry name" value="PTP_cat"/>
</dbReference>
<feature type="compositionally biased region" description="Pro residues" evidence="8">
    <location>
        <begin position="425"/>
        <end position="434"/>
    </location>
</feature>
<dbReference type="GO" id="GO:0005737">
    <property type="term" value="C:cytoplasm"/>
    <property type="evidence" value="ECO:0007669"/>
    <property type="project" value="UniProtKB-SubCell"/>
</dbReference>
<comment type="caution">
    <text evidence="11">The sequence shown here is derived from an EMBL/GenBank/DDBJ whole genome shotgun (WGS) entry which is preliminary data.</text>
</comment>
<dbReference type="PANTHER" id="PTHR45983:SF1">
    <property type="entry name" value="TYROSINE-PROTEIN PHOSPHATASE NON-RECEPTOR TYPE 22"/>
    <property type="match status" value="1"/>
</dbReference>
<accession>A0AAD9F9X4</accession>
<evidence type="ECO:0000256" key="5">
    <source>
        <dbReference type="ARBA" id="ARBA00022801"/>
    </source>
</evidence>
<keyword evidence="4" id="KW-0597">Phosphoprotein</keyword>
<dbReference type="SUPFAM" id="SSF52799">
    <property type="entry name" value="(Phosphotyrosine protein) phosphatases II"/>
    <property type="match status" value="1"/>
</dbReference>
<feature type="compositionally biased region" description="Acidic residues" evidence="8">
    <location>
        <begin position="443"/>
        <end position="459"/>
    </location>
</feature>
<evidence type="ECO:0000259" key="9">
    <source>
        <dbReference type="PROSITE" id="PS50055"/>
    </source>
</evidence>
<feature type="domain" description="Tyrosine specific protein phosphatases" evidence="10">
    <location>
        <begin position="184"/>
        <end position="258"/>
    </location>
</feature>
<feature type="region of interest" description="Disordered" evidence="8">
    <location>
        <begin position="345"/>
        <end position="585"/>
    </location>
</feature>
<comment type="subcellular location">
    <subcellularLocation>
        <location evidence="1">Cytoplasm</location>
    </subcellularLocation>
</comment>
<reference evidence="11" key="1">
    <citation type="submission" date="2023-04" db="EMBL/GenBank/DDBJ databases">
        <title>Chromosome-level genome of Chaenocephalus aceratus.</title>
        <authorList>
            <person name="Park H."/>
        </authorList>
    </citation>
    <scope>NUCLEOTIDE SEQUENCE</scope>
    <source>
        <strain evidence="11">DE</strain>
        <tissue evidence="11">Muscle</tissue>
    </source>
</reference>
<feature type="compositionally biased region" description="Pro residues" evidence="8">
    <location>
        <begin position="568"/>
        <end position="577"/>
    </location>
</feature>
<sequence>GSCSYIFLFLNSNMVEEAVMKLLSLSHLRRLTDKVEEPVDEVPLRPDVPHKDCRKQENSKKNRYKDIVPGVSGSRAYIATQGPLPHTVLDFLRMLWEYDIKVVVMACQEFEMGKKKCERYWPEEQDQQFVCEPFTVYCDSEDIKGDYLTRTLRVTYGNCSRTVQQLQYFNWPDHGVPDSVPPILDMLQEMRSYQEHDDVPFCIHCSAGCGRTGVLCVIDYTWRLLKKQMIPADFNIFNIVQSMRTQRPSVVQTKEQYELVYRTIRLLFERFLQEEQIARVSPSAPPDTESSLSDLSDEEEQLHQYQLLQQEEEHSHSLPTPAGNYITQKATVLQEGVRLMVEDPYFDTPRSSTSSEDPKWTASPLFSPPALHLHDQELNSPVAVVTPGPDRDDEEEAPPLPRRTPESFEMAAGPGRSPAEKQGNPPSPVPPLPERTPESFELALDEEQTLDQEQEYESQDDLHRTPESFILPTEPVQEPPCPQQTPPLPQQTPPCPPPQVGRSSEWDGTSQPKRFLEVVLSRSKSVRAKSSRQEPLSVFQQAPPPPAATGSAEGGHLKFFRHKLKPKTAPPPPPSQPETPAANGASSLGFKLEVHWLDSSLGLWFWTSLLGPGVLGEKDRFLPQDSG</sequence>
<feature type="non-terminal residue" evidence="11">
    <location>
        <position position="627"/>
    </location>
</feature>
<dbReference type="EMBL" id="JASDAP010000008">
    <property type="protein sequence ID" value="KAK1898338.1"/>
    <property type="molecule type" value="Genomic_DNA"/>
</dbReference>
<dbReference type="SMART" id="SM00194">
    <property type="entry name" value="PTPc"/>
    <property type="match status" value="1"/>
</dbReference>
<dbReference type="Gene3D" id="3.90.190.10">
    <property type="entry name" value="Protein tyrosine phosphatase superfamily"/>
    <property type="match status" value="1"/>
</dbReference>
<dbReference type="PROSITE" id="PS50056">
    <property type="entry name" value="TYR_PHOSPHATASE_2"/>
    <property type="match status" value="1"/>
</dbReference>
<dbReference type="PROSITE" id="PS00383">
    <property type="entry name" value="TYR_PHOSPHATASE_1"/>
    <property type="match status" value="1"/>
</dbReference>
<dbReference type="InterPro" id="IPR016130">
    <property type="entry name" value="Tyr_Pase_AS"/>
</dbReference>
<gene>
    <name evidence="11" type="ORF">KUDE01_017862</name>
</gene>
<organism evidence="11 12">
    <name type="scientific">Dissostichus eleginoides</name>
    <name type="common">Patagonian toothfish</name>
    <name type="synonym">Dissostichus amissus</name>
    <dbReference type="NCBI Taxonomy" id="100907"/>
    <lineage>
        <taxon>Eukaryota</taxon>
        <taxon>Metazoa</taxon>
        <taxon>Chordata</taxon>
        <taxon>Craniata</taxon>
        <taxon>Vertebrata</taxon>
        <taxon>Euteleostomi</taxon>
        <taxon>Actinopterygii</taxon>
        <taxon>Neopterygii</taxon>
        <taxon>Teleostei</taxon>
        <taxon>Neoteleostei</taxon>
        <taxon>Acanthomorphata</taxon>
        <taxon>Eupercaria</taxon>
        <taxon>Perciformes</taxon>
        <taxon>Notothenioidei</taxon>
        <taxon>Nototheniidae</taxon>
        <taxon>Dissostichus</taxon>
    </lineage>
</organism>
<name>A0AAD9F9X4_DISEL</name>
<dbReference type="InterPro" id="IPR029021">
    <property type="entry name" value="Prot-tyrosine_phosphatase-like"/>
</dbReference>
<feature type="region of interest" description="Disordered" evidence="8">
    <location>
        <begin position="278"/>
        <end position="300"/>
    </location>
</feature>
<feature type="non-terminal residue" evidence="11">
    <location>
        <position position="1"/>
    </location>
</feature>
<dbReference type="Proteomes" id="UP001228049">
    <property type="component" value="Unassembled WGS sequence"/>
</dbReference>
<dbReference type="GO" id="GO:0050852">
    <property type="term" value="P:T cell receptor signaling pathway"/>
    <property type="evidence" value="ECO:0007669"/>
    <property type="project" value="TreeGrafter"/>
</dbReference>
<dbReference type="PROSITE" id="PS50055">
    <property type="entry name" value="TYR_PHOSPHATASE_PTP"/>
    <property type="match status" value="1"/>
</dbReference>
<evidence type="ECO:0000256" key="4">
    <source>
        <dbReference type="ARBA" id="ARBA00022553"/>
    </source>
</evidence>
<comment type="similarity">
    <text evidence="7">Belongs to the protein-tyrosine phosphatase family. Non-receptor class 4 subfamily.</text>
</comment>
<dbReference type="InterPro" id="IPR000387">
    <property type="entry name" value="Tyr_Pase_dom"/>
</dbReference>
<dbReference type="SMART" id="SM00404">
    <property type="entry name" value="PTPc_motif"/>
    <property type="match status" value="1"/>
</dbReference>
<evidence type="ECO:0000256" key="2">
    <source>
        <dbReference type="ARBA" id="ARBA00013064"/>
    </source>
</evidence>
<keyword evidence="3" id="KW-0963">Cytoplasm</keyword>
<feature type="domain" description="Tyrosine-protein phosphatase" evidence="9">
    <location>
        <begin position="30"/>
        <end position="267"/>
    </location>
</feature>
<proteinExistence type="inferred from homology"/>
<evidence type="ECO:0000313" key="12">
    <source>
        <dbReference type="Proteomes" id="UP001228049"/>
    </source>
</evidence>
<feature type="compositionally biased region" description="Pro residues" evidence="8">
    <location>
        <begin position="477"/>
        <end position="499"/>
    </location>
</feature>
<dbReference type="Pfam" id="PF00102">
    <property type="entry name" value="Y_phosphatase"/>
    <property type="match status" value="1"/>
</dbReference>
<keyword evidence="12" id="KW-1185">Reference proteome</keyword>
<evidence type="ECO:0000256" key="7">
    <source>
        <dbReference type="ARBA" id="ARBA00034734"/>
    </source>
</evidence>
<dbReference type="PRINTS" id="PR00700">
    <property type="entry name" value="PRTYPHPHTASE"/>
</dbReference>
<keyword evidence="5" id="KW-0378">Hydrolase</keyword>
<evidence type="ECO:0000256" key="6">
    <source>
        <dbReference type="ARBA" id="ARBA00022912"/>
    </source>
</evidence>
<dbReference type="AlphaFoldDB" id="A0AAD9F9X4"/>
<evidence type="ECO:0000256" key="8">
    <source>
        <dbReference type="SAM" id="MobiDB-lite"/>
    </source>
</evidence>
<dbReference type="PANTHER" id="PTHR45983">
    <property type="entry name" value="TYROSINE PHOSPHATSE N18, PUTATIVE-RELATED"/>
    <property type="match status" value="1"/>
</dbReference>
<evidence type="ECO:0000256" key="1">
    <source>
        <dbReference type="ARBA" id="ARBA00004496"/>
    </source>
</evidence>
<evidence type="ECO:0000313" key="11">
    <source>
        <dbReference type="EMBL" id="KAK1898338.1"/>
    </source>
</evidence>
<evidence type="ECO:0000259" key="10">
    <source>
        <dbReference type="PROSITE" id="PS50056"/>
    </source>
</evidence>